<dbReference type="AlphaFoldDB" id="A0A521AJS3"/>
<evidence type="ECO:0000313" key="7">
    <source>
        <dbReference type="Proteomes" id="UP000315636"/>
    </source>
</evidence>
<name>A0A521AJS3_9BACL</name>
<sequence length="133" mass="14620">MSGETGEKQEQVNNWAMLCHLIALSGLIIPTANILGPLVIWLLKKDEFPEVDQHGKESLNFQISITIYLIISSVLILLLIGLLLIPVISIAMIVFVIIASLKTKEGIPYRYPLSNKTSGSGSPRRNILLNGNI</sequence>
<evidence type="ECO:0000256" key="4">
    <source>
        <dbReference type="ARBA" id="ARBA00023136"/>
    </source>
</evidence>
<evidence type="ECO:0000256" key="1">
    <source>
        <dbReference type="ARBA" id="ARBA00004141"/>
    </source>
</evidence>
<accession>A0A521AJS3</accession>
<dbReference type="OrthoDB" id="9808930at2"/>
<keyword evidence="4 5" id="KW-0472">Membrane</keyword>
<organism evidence="6 7">
    <name type="scientific">Melghirimyces algeriensis</name>
    <dbReference type="NCBI Taxonomy" id="910412"/>
    <lineage>
        <taxon>Bacteria</taxon>
        <taxon>Bacillati</taxon>
        <taxon>Bacillota</taxon>
        <taxon>Bacilli</taxon>
        <taxon>Bacillales</taxon>
        <taxon>Thermoactinomycetaceae</taxon>
        <taxon>Melghirimyces</taxon>
    </lineage>
</organism>
<dbReference type="Proteomes" id="UP000315636">
    <property type="component" value="Unassembled WGS sequence"/>
</dbReference>
<dbReference type="EMBL" id="FXTI01000001">
    <property type="protein sequence ID" value="SMO35018.1"/>
    <property type="molecule type" value="Genomic_DNA"/>
</dbReference>
<evidence type="ECO:0008006" key="8">
    <source>
        <dbReference type="Google" id="ProtNLM"/>
    </source>
</evidence>
<evidence type="ECO:0000256" key="5">
    <source>
        <dbReference type="SAM" id="Phobius"/>
    </source>
</evidence>
<feature type="transmembrane region" description="Helical" evidence="5">
    <location>
        <begin position="63"/>
        <end position="96"/>
    </location>
</feature>
<dbReference type="RefSeq" id="WP_142503888.1">
    <property type="nucleotide sequence ID" value="NZ_FXTI01000001.1"/>
</dbReference>
<keyword evidence="2 5" id="KW-0812">Transmembrane</keyword>
<dbReference type="InterPro" id="IPR019109">
    <property type="entry name" value="MamF_MmsF"/>
</dbReference>
<feature type="transmembrane region" description="Helical" evidence="5">
    <location>
        <begin position="21"/>
        <end position="43"/>
    </location>
</feature>
<evidence type="ECO:0000313" key="6">
    <source>
        <dbReference type="EMBL" id="SMO35018.1"/>
    </source>
</evidence>
<evidence type="ECO:0000256" key="3">
    <source>
        <dbReference type="ARBA" id="ARBA00022989"/>
    </source>
</evidence>
<comment type="subcellular location">
    <subcellularLocation>
        <location evidence="1">Membrane</location>
        <topology evidence="1">Multi-pass membrane protein</topology>
    </subcellularLocation>
</comment>
<proteinExistence type="predicted"/>
<protein>
    <recommendedName>
        <fullName evidence="8">DUF4870 domain-containing protein</fullName>
    </recommendedName>
</protein>
<keyword evidence="7" id="KW-1185">Reference proteome</keyword>
<reference evidence="6 7" key="1">
    <citation type="submission" date="2017-05" db="EMBL/GenBank/DDBJ databases">
        <authorList>
            <person name="Varghese N."/>
            <person name="Submissions S."/>
        </authorList>
    </citation>
    <scope>NUCLEOTIDE SEQUENCE [LARGE SCALE GENOMIC DNA]</scope>
    <source>
        <strain evidence="6 7">DSM 45474</strain>
    </source>
</reference>
<evidence type="ECO:0000256" key="2">
    <source>
        <dbReference type="ARBA" id="ARBA00022692"/>
    </source>
</evidence>
<dbReference type="Pfam" id="PF09685">
    <property type="entry name" value="MamF_MmsF"/>
    <property type="match status" value="1"/>
</dbReference>
<keyword evidence="3 5" id="KW-1133">Transmembrane helix</keyword>
<gene>
    <name evidence="6" type="ORF">SAMN06264849_101181</name>
</gene>